<dbReference type="Proteomes" id="UP000182658">
    <property type="component" value="Unassembled WGS sequence"/>
</dbReference>
<dbReference type="AlphaFoldDB" id="A0A1J7IDH7"/>
<organism evidence="1 2">
    <name type="scientific">Coniochaeta ligniaria NRRL 30616</name>
    <dbReference type="NCBI Taxonomy" id="1408157"/>
    <lineage>
        <taxon>Eukaryota</taxon>
        <taxon>Fungi</taxon>
        <taxon>Dikarya</taxon>
        <taxon>Ascomycota</taxon>
        <taxon>Pezizomycotina</taxon>
        <taxon>Sordariomycetes</taxon>
        <taxon>Sordariomycetidae</taxon>
        <taxon>Coniochaetales</taxon>
        <taxon>Coniochaetaceae</taxon>
        <taxon>Coniochaeta</taxon>
    </lineage>
</organism>
<protein>
    <submittedName>
        <fullName evidence="1">Uncharacterized protein</fullName>
    </submittedName>
</protein>
<evidence type="ECO:0000313" key="1">
    <source>
        <dbReference type="EMBL" id="OIW25743.1"/>
    </source>
</evidence>
<dbReference type="InParanoid" id="A0A1J7IDH7"/>
<evidence type="ECO:0000313" key="2">
    <source>
        <dbReference type="Proteomes" id="UP000182658"/>
    </source>
</evidence>
<accession>A0A1J7IDH7</accession>
<keyword evidence="2" id="KW-1185">Reference proteome</keyword>
<proteinExistence type="predicted"/>
<gene>
    <name evidence="1" type="ORF">CONLIGDRAFT_635533</name>
</gene>
<reference evidence="1 2" key="1">
    <citation type="submission" date="2016-10" db="EMBL/GenBank/DDBJ databases">
        <title>Draft genome sequence of Coniochaeta ligniaria NRRL30616, a lignocellulolytic fungus for bioabatement of inhibitors in plant biomass hydrolysates.</title>
        <authorList>
            <consortium name="DOE Joint Genome Institute"/>
            <person name="Jimenez D.J."/>
            <person name="Hector R.E."/>
            <person name="Riley R."/>
            <person name="Sun H."/>
            <person name="Grigoriev I.V."/>
            <person name="Van Elsas J.D."/>
            <person name="Nichols N.N."/>
        </authorList>
    </citation>
    <scope>NUCLEOTIDE SEQUENCE [LARGE SCALE GENOMIC DNA]</scope>
    <source>
        <strain evidence="1 2">NRRL 30616</strain>
    </source>
</reference>
<dbReference type="EMBL" id="KV875101">
    <property type="protein sequence ID" value="OIW25743.1"/>
    <property type="molecule type" value="Genomic_DNA"/>
</dbReference>
<name>A0A1J7IDH7_9PEZI</name>
<sequence length="51" mass="5675">MTTNCRLLAAQSSRAVVPLIFVPEHERCCTTRWKRAGFGLCDHHSSLSDAT</sequence>